<gene>
    <name evidence="10" type="ORF">NEE14_007125</name>
</gene>
<keyword evidence="5 7" id="KW-1133">Transmembrane helix</keyword>
<dbReference type="InterPro" id="IPR036837">
    <property type="entry name" value="Cation_efflux_CTD_sf"/>
</dbReference>
<dbReference type="SUPFAM" id="SSF160240">
    <property type="entry name" value="Cation efflux protein cytoplasmic domain-like"/>
    <property type="match status" value="1"/>
</dbReference>
<comment type="subcellular location">
    <subcellularLocation>
        <location evidence="1">Membrane</location>
        <topology evidence="1">Multi-pass membrane protein</topology>
    </subcellularLocation>
</comment>
<dbReference type="Gene3D" id="3.30.70.1350">
    <property type="entry name" value="Cation efflux protein, cytoplasmic domain"/>
    <property type="match status" value="1"/>
</dbReference>
<keyword evidence="4 7" id="KW-0812">Transmembrane</keyword>
<dbReference type="Pfam" id="PF16916">
    <property type="entry name" value="ZT_dimer"/>
    <property type="match status" value="1"/>
</dbReference>
<dbReference type="RefSeq" id="WP_251967971.1">
    <property type="nucleotide sequence ID" value="NZ_CP146284.1"/>
</dbReference>
<dbReference type="Pfam" id="PF01545">
    <property type="entry name" value="Cation_efflux"/>
    <property type="match status" value="1"/>
</dbReference>
<dbReference type="InterPro" id="IPR027470">
    <property type="entry name" value="Cation_efflux_CTD"/>
</dbReference>
<evidence type="ECO:0000256" key="3">
    <source>
        <dbReference type="ARBA" id="ARBA00022448"/>
    </source>
</evidence>
<dbReference type="InterPro" id="IPR050291">
    <property type="entry name" value="CDF_Transporter"/>
</dbReference>
<reference evidence="10 11" key="1">
    <citation type="submission" date="2024-02" db="EMBL/GenBank/DDBJ databases">
        <title>Whole genome sequencing of Parabacteroides sp. AD58.</title>
        <authorList>
            <person name="Chaplin A.V."/>
            <person name="Pikina A.P."/>
            <person name="Sokolova S.R."/>
            <person name="Korostin D.O."/>
            <person name="Efimov B.A."/>
        </authorList>
    </citation>
    <scope>NUCLEOTIDE SEQUENCE [LARGE SCALE GENOMIC DNA]</scope>
    <source>
        <strain evidence="10 11">AD58</strain>
    </source>
</reference>
<dbReference type="Gene3D" id="1.20.1510.10">
    <property type="entry name" value="Cation efflux protein transmembrane domain"/>
    <property type="match status" value="1"/>
</dbReference>
<comment type="similarity">
    <text evidence="2">Belongs to the cation diffusion facilitator (CDF) transporter (TC 2.A.4) family.</text>
</comment>
<dbReference type="PANTHER" id="PTHR43840:SF15">
    <property type="entry name" value="MITOCHONDRIAL METAL TRANSPORTER 1-RELATED"/>
    <property type="match status" value="1"/>
</dbReference>
<dbReference type="NCBIfam" id="TIGR01297">
    <property type="entry name" value="CDF"/>
    <property type="match status" value="1"/>
</dbReference>
<evidence type="ECO:0000259" key="9">
    <source>
        <dbReference type="Pfam" id="PF16916"/>
    </source>
</evidence>
<evidence type="ECO:0000256" key="2">
    <source>
        <dbReference type="ARBA" id="ARBA00008114"/>
    </source>
</evidence>
<organism evidence="10 11">
    <name type="scientific">Parabacteroides absconsus</name>
    <dbReference type="NCBI Taxonomy" id="2951805"/>
    <lineage>
        <taxon>Bacteria</taxon>
        <taxon>Pseudomonadati</taxon>
        <taxon>Bacteroidota</taxon>
        <taxon>Bacteroidia</taxon>
        <taxon>Bacteroidales</taxon>
        <taxon>Tannerellaceae</taxon>
        <taxon>Parabacteroides</taxon>
    </lineage>
</organism>
<evidence type="ECO:0000256" key="5">
    <source>
        <dbReference type="ARBA" id="ARBA00022989"/>
    </source>
</evidence>
<evidence type="ECO:0000256" key="4">
    <source>
        <dbReference type="ARBA" id="ARBA00022692"/>
    </source>
</evidence>
<evidence type="ECO:0000256" key="7">
    <source>
        <dbReference type="SAM" id="Phobius"/>
    </source>
</evidence>
<feature type="transmembrane region" description="Helical" evidence="7">
    <location>
        <begin position="41"/>
        <end position="62"/>
    </location>
</feature>
<evidence type="ECO:0000259" key="8">
    <source>
        <dbReference type="Pfam" id="PF01545"/>
    </source>
</evidence>
<evidence type="ECO:0000313" key="11">
    <source>
        <dbReference type="Proteomes" id="UP001320603"/>
    </source>
</evidence>
<feature type="domain" description="Cation efflux protein transmembrane" evidence="8">
    <location>
        <begin position="18"/>
        <end position="209"/>
    </location>
</feature>
<sequence length="333" mass="37272">MESLIDEEMLKQKVQKYIVSISCLILIGKFIAYYLTHSVGVLTDAMESIVNVAAGFLSLYSLHFSGRPKDERHPFGHGKIELISASVEGILISIAGGMIIYEGIKRLFSPVEVQHLDIGIYIVAFSGLLNYLMGWYSIRIGKRYDSIALVAGGKHLQSDTYSTIGLVAGLLVLYFTKIVWIDSLLALLFGGIIAGTGISILRKTIANLLDAADEQLLNDLVQTLNEKRPPEWIDIHNTRIIKSGSYLYIDCDLTIPWYYTIEEGHREADKLQNLLRDKYANKVQLTIHLDPCNIFDKQKCSNCALKQCKYRREAFQQQENISLASFTGAGGEV</sequence>
<feature type="transmembrane region" description="Helical" evidence="7">
    <location>
        <begin position="82"/>
        <end position="100"/>
    </location>
</feature>
<dbReference type="PANTHER" id="PTHR43840">
    <property type="entry name" value="MITOCHONDRIAL METAL TRANSPORTER 1-RELATED"/>
    <property type="match status" value="1"/>
</dbReference>
<evidence type="ECO:0000256" key="6">
    <source>
        <dbReference type="ARBA" id="ARBA00023136"/>
    </source>
</evidence>
<feature type="transmembrane region" description="Helical" evidence="7">
    <location>
        <begin position="120"/>
        <end position="138"/>
    </location>
</feature>
<dbReference type="EMBL" id="CP146284">
    <property type="protein sequence ID" value="WWV67718.1"/>
    <property type="molecule type" value="Genomic_DNA"/>
</dbReference>
<dbReference type="Proteomes" id="UP001320603">
    <property type="component" value="Chromosome"/>
</dbReference>
<evidence type="ECO:0000313" key="10">
    <source>
        <dbReference type="EMBL" id="WWV67718.1"/>
    </source>
</evidence>
<feature type="transmembrane region" description="Helical" evidence="7">
    <location>
        <begin position="17"/>
        <end position="35"/>
    </location>
</feature>
<dbReference type="InterPro" id="IPR002524">
    <property type="entry name" value="Cation_efflux"/>
</dbReference>
<name>A0ABZ2IQR6_9BACT</name>
<keyword evidence="11" id="KW-1185">Reference proteome</keyword>
<dbReference type="SUPFAM" id="SSF161111">
    <property type="entry name" value="Cation efflux protein transmembrane domain-like"/>
    <property type="match status" value="1"/>
</dbReference>
<protein>
    <submittedName>
        <fullName evidence="10">Cation diffusion facilitator family transporter</fullName>
    </submittedName>
</protein>
<dbReference type="InterPro" id="IPR058533">
    <property type="entry name" value="Cation_efflux_TM"/>
</dbReference>
<evidence type="ECO:0000256" key="1">
    <source>
        <dbReference type="ARBA" id="ARBA00004141"/>
    </source>
</evidence>
<feature type="transmembrane region" description="Helical" evidence="7">
    <location>
        <begin position="184"/>
        <end position="201"/>
    </location>
</feature>
<accession>A0ABZ2IQR6</accession>
<keyword evidence="3" id="KW-0813">Transport</keyword>
<feature type="transmembrane region" description="Helical" evidence="7">
    <location>
        <begin position="159"/>
        <end position="178"/>
    </location>
</feature>
<keyword evidence="6 7" id="KW-0472">Membrane</keyword>
<proteinExistence type="inferred from homology"/>
<dbReference type="InterPro" id="IPR027469">
    <property type="entry name" value="Cation_efflux_TMD_sf"/>
</dbReference>
<feature type="domain" description="Cation efflux protein cytoplasmic" evidence="9">
    <location>
        <begin position="215"/>
        <end position="292"/>
    </location>
</feature>